<feature type="transmembrane region" description="Helical" evidence="7">
    <location>
        <begin position="46"/>
        <end position="67"/>
    </location>
</feature>
<reference evidence="8" key="1">
    <citation type="submission" date="2025-08" db="UniProtKB">
        <authorList>
            <consortium name="Ensembl"/>
        </authorList>
    </citation>
    <scope>IDENTIFICATION</scope>
</reference>
<dbReference type="Proteomes" id="UP000694403">
    <property type="component" value="Unplaced"/>
</dbReference>
<feature type="transmembrane region" description="Helical" evidence="7">
    <location>
        <begin position="116"/>
        <end position="142"/>
    </location>
</feature>
<dbReference type="AlphaFoldDB" id="A0A8C3SEA5"/>
<dbReference type="InterPro" id="IPR029723">
    <property type="entry name" value="GPR137"/>
</dbReference>
<dbReference type="GO" id="GO:0005765">
    <property type="term" value="C:lysosomal membrane"/>
    <property type="evidence" value="ECO:0007669"/>
    <property type="project" value="UniProtKB-SubCell"/>
</dbReference>
<reference evidence="8" key="2">
    <citation type="submission" date="2025-09" db="UniProtKB">
        <authorList>
            <consortium name="Ensembl"/>
        </authorList>
    </citation>
    <scope>IDENTIFICATION</scope>
</reference>
<proteinExistence type="predicted"/>
<feature type="region of interest" description="Disordered" evidence="6">
    <location>
        <begin position="1"/>
        <end position="26"/>
    </location>
</feature>
<keyword evidence="2 7" id="KW-0812">Transmembrane</keyword>
<evidence type="ECO:0000256" key="6">
    <source>
        <dbReference type="SAM" id="MobiDB-lite"/>
    </source>
</evidence>
<dbReference type="GO" id="GO:1904263">
    <property type="term" value="P:positive regulation of TORC1 signaling"/>
    <property type="evidence" value="ECO:0007669"/>
    <property type="project" value="TreeGrafter"/>
</dbReference>
<accession>A0A8C3SEA5</accession>
<feature type="transmembrane region" description="Helical" evidence="7">
    <location>
        <begin position="154"/>
        <end position="180"/>
    </location>
</feature>
<evidence type="ECO:0000256" key="3">
    <source>
        <dbReference type="ARBA" id="ARBA00022989"/>
    </source>
</evidence>
<keyword evidence="9" id="KW-1185">Reference proteome</keyword>
<dbReference type="PANTHER" id="PTHR15146">
    <property type="entry name" value="INTEGRAL MEMBRANE PROTEIN GPR137"/>
    <property type="match status" value="1"/>
</dbReference>
<feature type="transmembrane region" description="Helical" evidence="7">
    <location>
        <begin position="79"/>
        <end position="96"/>
    </location>
</feature>
<keyword evidence="4 7" id="KW-0472">Membrane</keyword>
<protein>
    <submittedName>
        <fullName evidence="8">G protein-coupled receptor 137C</fullName>
    </submittedName>
</protein>
<keyword evidence="3 7" id="KW-1133">Transmembrane helix</keyword>
<sequence length="417" mass="45561">SHSEGQKGAARAGPAGPPPPMSGTVSAPPAGGLPAIPYPLELGLTVLHTALYAALFLFAYLQLWLLLCYGEKRLGYRPLGLFLCLLWAALRTLLFSCHLPGPRRGPPLQRQPFPRWLLYGSPGCLLFASLCLLNLYFAEVSVSPCVLSLSFSRVLLYVGSIFTSLLFLIVNLTCAMLIHGDVPESRLRWTVFVRALVNDSLFILCAISLACCMCKLAKMSSANVYLESKGTSVCQAILVGSVVVLLYSSRACYNLVAVTISPENVPSPFNYGWDNLSDKMHAEEVSSEEYVVFGVVLFLWELVPTSFVVLFFRAQRLTQNLTPAGMINSHSYSSRAYFFDNPRRYDSDDDLPRLAAREGGSLATPQCSGWYGTLTGSDSCAVIPYLSGPKPDAAPLLFTCSDLEANNHHSLYSTPQN</sequence>
<feature type="transmembrane region" description="Helical" evidence="7">
    <location>
        <begin position="290"/>
        <end position="312"/>
    </location>
</feature>
<evidence type="ECO:0000256" key="7">
    <source>
        <dbReference type="SAM" id="Phobius"/>
    </source>
</evidence>
<evidence type="ECO:0000256" key="5">
    <source>
        <dbReference type="ARBA" id="ARBA00023228"/>
    </source>
</evidence>
<dbReference type="Ensembl" id="ENSCSRT00000013079.1">
    <property type="protein sequence ID" value="ENSCSRP00000012580.1"/>
    <property type="gene ID" value="ENSCSRG00000009409.1"/>
</dbReference>
<keyword evidence="5" id="KW-0458">Lysosome</keyword>
<comment type="subcellular location">
    <subcellularLocation>
        <location evidence="1">Lysosome membrane</location>
        <topology evidence="1">Multi-pass membrane protein</topology>
    </subcellularLocation>
</comment>
<evidence type="ECO:0000313" key="8">
    <source>
        <dbReference type="Ensembl" id="ENSCSRP00000012580.1"/>
    </source>
</evidence>
<organism evidence="8 9">
    <name type="scientific">Chelydra serpentina</name>
    <name type="common">Snapping turtle</name>
    <name type="synonym">Testudo serpentina</name>
    <dbReference type="NCBI Taxonomy" id="8475"/>
    <lineage>
        <taxon>Eukaryota</taxon>
        <taxon>Metazoa</taxon>
        <taxon>Chordata</taxon>
        <taxon>Craniata</taxon>
        <taxon>Vertebrata</taxon>
        <taxon>Euteleostomi</taxon>
        <taxon>Archelosauria</taxon>
        <taxon>Testudinata</taxon>
        <taxon>Testudines</taxon>
        <taxon>Cryptodira</taxon>
        <taxon>Durocryptodira</taxon>
        <taxon>Americhelydia</taxon>
        <taxon>Chelydroidea</taxon>
        <taxon>Chelydridae</taxon>
        <taxon>Chelydra</taxon>
    </lineage>
</organism>
<dbReference type="CDD" id="cd21475">
    <property type="entry name" value="7tm_GPR137C"/>
    <property type="match status" value="1"/>
</dbReference>
<dbReference type="PANTHER" id="PTHR15146:SF1">
    <property type="entry name" value="INTEGRAL MEMBRANE PROTEIN GPR137C"/>
    <property type="match status" value="1"/>
</dbReference>
<evidence type="ECO:0000313" key="9">
    <source>
        <dbReference type="Proteomes" id="UP000694403"/>
    </source>
</evidence>
<feature type="transmembrane region" description="Helical" evidence="7">
    <location>
        <begin position="200"/>
        <end position="218"/>
    </location>
</feature>
<evidence type="ECO:0000256" key="4">
    <source>
        <dbReference type="ARBA" id="ARBA00023136"/>
    </source>
</evidence>
<evidence type="ECO:0000256" key="1">
    <source>
        <dbReference type="ARBA" id="ARBA00004155"/>
    </source>
</evidence>
<evidence type="ECO:0000256" key="2">
    <source>
        <dbReference type="ARBA" id="ARBA00022692"/>
    </source>
</evidence>
<name>A0A8C3SEA5_CHESE</name>